<proteinExistence type="predicted"/>
<reference evidence="2" key="1">
    <citation type="journal article" date="2022" name="bioRxiv">
        <title>Sequencing and chromosome-scale assembly of the giantPleurodeles waltlgenome.</title>
        <authorList>
            <person name="Brown T."/>
            <person name="Elewa A."/>
            <person name="Iarovenko S."/>
            <person name="Subramanian E."/>
            <person name="Araus A.J."/>
            <person name="Petzold A."/>
            <person name="Susuki M."/>
            <person name="Suzuki K.-i.T."/>
            <person name="Hayashi T."/>
            <person name="Toyoda A."/>
            <person name="Oliveira C."/>
            <person name="Osipova E."/>
            <person name="Leigh N.D."/>
            <person name="Simon A."/>
            <person name="Yun M.H."/>
        </authorList>
    </citation>
    <scope>NUCLEOTIDE SEQUENCE</scope>
    <source>
        <strain evidence="2">20211129_DDA</strain>
        <tissue evidence="2">Liver</tissue>
    </source>
</reference>
<dbReference type="AlphaFoldDB" id="A0AAV7R7A7"/>
<feature type="compositionally biased region" description="Basic and acidic residues" evidence="1">
    <location>
        <begin position="11"/>
        <end position="20"/>
    </location>
</feature>
<feature type="region of interest" description="Disordered" evidence="1">
    <location>
        <begin position="54"/>
        <end position="83"/>
    </location>
</feature>
<comment type="caution">
    <text evidence="2">The sequence shown here is derived from an EMBL/GenBank/DDBJ whole genome shotgun (WGS) entry which is preliminary data.</text>
</comment>
<sequence length="83" mass="9009">MHASLSTTKDVGAHRGTGDYDVLRGTIDSQDLFSLDIFDASDNDKGFDECVYNTEEDPDTLDSLDDDLQGTSSTKPITHPLGN</sequence>
<feature type="compositionally biased region" description="Acidic residues" evidence="1">
    <location>
        <begin position="54"/>
        <end position="68"/>
    </location>
</feature>
<keyword evidence="3" id="KW-1185">Reference proteome</keyword>
<dbReference type="EMBL" id="JANPWB010000010">
    <property type="protein sequence ID" value="KAJ1146643.1"/>
    <property type="molecule type" value="Genomic_DNA"/>
</dbReference>
<evidence type="ECO:0000313" key="3">
    <source>
        <dbReference type="Proteomes" id="UP001066276"/>
    </source>
</evidence>
<gene>
    <name evidence="2" type="ORF">NDU88_012907</name>
</gene>
<dbReference type="Proteomes" id="UP001066276">
    <property type="component" value="Chromosome 6"/>
</dbReference>
<name>A0AAV7R7A7_PLEWA</name>
<organism evidence="2 3">
    <name type="scientific">Pleurodeles waltl</name>
    <name type="common">Iberian ribbed newt</name>
    <dbReference type="NCBI Taxonomy" id="8319"/>
    <lineage>
        <taxon>Eukaryota</taxon>
        <taxon>Metazoa</taxon>
        <taxon>Chordata</taxon>
        <taxon>Craniata</taxon>
        <taxon>Vertebrata</taxon>
        <taxon>Euteleostomi</taxon>
        <taxon>Amphibia</taxon>
        <taxon>Batrachia</taxon>
        <taxon>Caudata</taxon>
        <taxon>Salamandroidea</taxon>
        <taxon>Salamandridae</taxon>
        <taxon>Pleurodelinae</taxon>
        <taxon>Pleurodeles</taxon>
    </lineage>
</organism>
<protein>
    <submittedName>
        <fullName evidence="2">Uncharacterized protein</fullName>
    </submittedName>
</protein>
<evidence type="ECO:0000256" key="1">
    <source>
        <dbReference type="SAM" id="MobiDB-lite"/>
    </source>
</evidence>
<evidence type="ECO:0000313" key="2">
    <source>
        <dbReference type="EMBL" id="KAJ1146643.1"/>
    </source>
</evidence>
<accession>A0AAV7R7A7</accession>
<feature type="region of interest" description="Disordered" evidence="1">
    <location>
        <begin position="1"/>
        <end position="20"/>
    </location>
</feature>